<keyword evidence="1" id="KW-0472">Membrane</keyword>
<feature type="transmembrane region" description="Helical" evidence="1">
    <location>
        <begin position="45"/>
        <end position="67"/>
    </location>
</feature>
<name>A0A0G0QL78_9BACT</name>
<organism evidence="3 4">
    <name type="scientific">Candidatus Yanofskybacteria bacterium GW2011_GWE2_40_11</name>
    <dbReference type="NCBI Taxonomy" id="1619033"/>
    <lineage>
        <taxon>Bacteria</taxon>
        <taxon>Candidatus Yanofskyibacteriota</taxon>
    </lineage>
</organism>
<dbReference type="EMBL" id="LBXZ01000001">
    <property type="protein sequence ID" value="KKR41164.1"/>
    <property type="molecule type" value="Genomic_DNA"/>
</dbReference>
<evidence type="ECO:0000256" key="1">
    <source>
        <dbReference type="SAM" id="Phobius"/>
    </source>
</evidence>
<feature type="transmembrane region" description="Helical" evidence="1">
    <location>
        <begin position="79"/>
        <end position="100"/>
    </location>
</feature>
<evidence type="ECO:0000313" key="4">
    <source>
        <dbReference type="Proteomes" id="UP000034072"/>
    </source>
</evidence>
<reference evidence="3 4" key="1">
    <citation type="journal article" date="2015" name="Nature">
        <title>rRNA introns, odd ribosomes, and small enigmatic genomes across a large radiation of phyla.</title>
        <authorList>
            <person name="Brown C.T."/>
            <person name="Hug L.A."/>
            <person name="Thomas B.C."/>
            <person name="Sharon I."/>
            <person name="Castelle C.J."/>
            <person name="Singh A."/>
            <person name="Wilkins M.J."/>
            <person name="Williams K.H."/>
            <person name="Banfield J.F."/>
        </authorList>
    </citation>
    <scope>NUCLEOTIDE SEQUENCE [LARGE SCALE GENOMIC DNA]</scope>
</reference>
<gene>
    <name evidence="3" type="ORF">UT75_C0001G0068</name>
</gene>
<feature type="transmembrane region" description="Helical" evidence="1">
    <location>
        <begin position="5"/>
        <end position="25"/>
    </location>
</feature>
<comment type="caution">
    <text evidence="3">The sequence shown here is derived from an EMBL/GenBank/DDBJ whole genome shotgun (WGS) entry which is preliminary data.</text>
</comment>
<dbReference type="Proteomes" id="UP000034072">
    <property type="component" value="Unassembled WGS sequence"/>
</dbReference>
<keyword evidence="1" id="KW-0812">Transmembrane</keyword>
<evidence type="ECO:0000259" key="2">
    <source>
        <dbReference type="Pfam" id="PF18902"/>
    </source>
</evidence>
<dbReference type="InterPro" id="IPR043717">
    <property type="entry name" value="DUF5658"/>
</dbReference>
<sequence length="107" mass="12098">MKLRLVLILFILANIADFAWTFFYLSIGIPELNPFLKLLMQKIGVLPAMILLKLVALIGALFIYGVAEERLPTKGESRHARLAFLALTAISLIVVMWHLWGFSRLVC</sequence>
<dbReference type="Pfam" id="PF18902">
    <property type="entry name" value="DUF5658"/>
    <property type="match status" value="1"/>
</dbReference>
<keyword evidence="1" id="KW-1133">Transmembrane helix</keyword>
<accession>A0A0G0QL78</accession>
<protein>
    <recommendedName>
        <fullName evidence="2">DUF5658 domain-containing protein</fullName>
    </recommendedName>
</protein>
<evidence type="ECO:0000313" key="3">
    <source>
        <dbReference type="EMBL" id="KKR41164.1"/>
    </source>
</evidence>
<dbReference type="AlphaFoldDB" id="A0A0G0QL78"/>
<feature type="domain" description="DUF5658" evidence="2">
    <location>
        <begin position="8"/>
        <end position="100"/>
    </location>
</feature>
<proteinExistence type="predicted"/>